<dbReference type="EMBL" id="JAWIIV010000019">
    <property type="protein sequence ID" value="MEC4721464.1"/>
    <property type="molecule type" value="Genomic_DNA"/>
</dbReference>
<sequence>MRMQNDSWVQRTLISGTVSGVATALAASVAGKRDAESYAAPLNATSHILWGDEAAQHDEPSLKYTVTGFLLTHASAIFWASIYEKWFAPREEDGNASPLQPLIGAAVVTAGAYVTDYYLVPRRFTPGYEKRVSGKSLTAIYGVLALGLAARALMARRDNDHQWQQPWQEGRQLQQQDY</sequence>
<feature type="transmembrane region" description="Helical" evidence="1">
    <location>
        <begin position="102"/>
        <end position="120"/>
    </location>
</feature>
<name>A0ABU6JCT6_9BURK</name>
<keyword evidence="3" id="KW-1185">Reference proteome</keyword>
<feature type="transmembrane region" description="Helical" evidence="1">
    <location>
        <begin position="64"/>
        <end position="82"/>
    </location>
</feature>
<keyword evidence="1" id="KW-0812">Transmembrane</keyword>
<evidence type="ECO:0000313" key="3">
    <source>
        <dbReference type="Proteomes" id="UP001352263"/>
    </source>
</evidence>
<dbReference type="RefSeq" id="WP_326508164.1">
    <property type="nucleotide sequence ID" value="NZ_JAWIIV010000019.1"/>
</dbReference>
<dbReference type="Proteomes" id="UP001352263">
    <property type="component" value="Unassembled WGS sequence"/>
</dbReference>
<reference evidence="2 3" key="1">
    <citation type="submission" date="2023-10" db="EMBL/GenBank/DDBJ databases">
        <title>Noviherbaspirillum sp. CPCC 100848 genome assembly.</title>
        <authorList>
            <person name="Li X.Y."/>
            <person name="Fang X.M."/>
        </authorList>
    </citation>
    <scope>NUCLEOTIDE SEQUENCE [LARGE SCALE GENOMIC DNA]</scope>
    <source>
        <strain evidence="2 3">CPCC 100848</strain>
    </source>
</reference>
<evidence type="ECO:0000256" key="1">
    <source>
        <dbReference type="SAM" id="Phobius"/>
    </source>
</evidence>
<comment type="caution">
    <text evidence="2">The sequence shown here is derived from an EMBL/GenBank/DDBJ whole genome shotgun (WGS) entry which is preliminary data.</text>
</comment>
<proteinExistence type="predicted"/>
<keyword evidence="1" id="KW-0472">Membrane</keyword>
<protein>
    <recommendedName>
        <fullName evidence="4">DUF1440 domain-containing protein</fullName>
    </recommendedName>
</protein>
<feature type="transmembrane region" description="Helical" evidence="1">
    <location>
        <begin position="132"/>
        <end position="154"/>
    </location>
</feature>
<organism evidence="2 3">
    <name type="scientific">Noviherbaspirillum album</name>
    <dbReference type="NCBI Taxonomy" id="3080276"/>
    <lineage>
        <taxon>Bacteria</taxon>
        <taxon>Pseudomonadati</taxon>
        <taxon>Pseudomonadota</taxon>
        <taxon>Betaproteobacteria</taxon>
        <taxon>Burkholderiales</taxon>
        <taxon>Oxalobacteraceae</taxon>
        <taxon>Noviherbaspirillum</taxon>
    </lineage>
</organism>
<accession>A0ABU6JCT6</accession>
<evidence type="ECO:0000313" key="2">
    <source>
        <dbReference type="EMBL" id="MEC4721464.1"/>
    </source>
</evidence>
<gene>
    <name evidence="2" type="ORF">RY831_20060</name>
</gene>
<keyword evidence="1" id="KW-1133">Transmembrane helix</keyword>
<evidence type="ECO:0008006" key="4">
    <source>
        <dbReference type="Google" id="ProtNLM"/>
    </source>
</evidence>